<keyword evidence="2 5" id="KW-0645">Protease</keyword>
<dbReference type="CDD" id="cd06062">
    <property type="entry name" value="H2MP_MemB-H2up"/>
    <property type="match status" value="1"/>
</dbReference>
<dbReference type="GO" id="GO:0004190">
    <property type="term" value="F:aspartic-type endopeptidase activity"/>
    <property type="evidence" value="ECO:0007669"/>
    <property type="project" value="UniProtKB-KW"/>
</dbReference>
<dbReference type="Pfam" id="PF01750">
    <property type="entry name" value="HycI"/>
    <property type="match status" value="1"/>
</dbReference>
<keyword evidence="4" id="KW-0378">Hydrolase</keyword>
<evidence type="ECO:0000256" key="1">
    <source>
        <dbReference type="ARBA" id="ARBA00006814"/>
    </source>
</evidence>
<proteinExistence type="inferred from homology"/>
<dbReference type="GO" id="GO:0016485">
    <property type="term" value="P:protein processing"/>
    <property type="evidence" value="ECO:0007669"/>
    <property type="project" value="TreeGrafter"/>
</dbReference>
<organism evidence="5 6">
    <name type="scientific">Desulfosporosinus fructosivorans</name>
    <dbReference type="NCBI Taxonomy" id="2018669"/>
    <lineage>
        <taxon>Bacteria</taxon>
        <taxon>Bacillati</taxon>
        <taxon>Bacillota</taxon>
        <taxon>Clostridia</taxon>
        <taxon>Eubacteriales</taxon>
        <taxon>Desulfitobacteriaceae</taxon>
        <taxon>Desulfosporosinus</taxon>
    </lineage>
</organism>
<dbReference type="GO" id="GO:0008047">
    <property type="term" value="F:enzyme activator activity"/>
    <property type="evidence" value="ECO:0007669"/>
    <property type="project" value="InterPro"/>
</dbReference>
<dbReference type="PANTHER" id="PTHR30302">
    <property type="entry name" value="HYDROGENASE 1 MATURATION PROTEASE"/>
    <property type="match status" value="1"/>
</dbReference>
<dbReference type="InterPro" id="IPR023430">
    <property type="entry name" value="Pept_HybD-like_dom_sf"/>
</dbReference>
<name>A0A4Z0QY83_9FIRM</name>
<dbReference type="EMBL" id="SPQQ01000017">
    <property type="protein sequence ID" value="TGE35259.1"/>
    <property type="molecule type" value="Genomic_DNA"/>
</dbReference>
<evidence type="ECO:0000313" key="6">
    <source>
        <dbReference type="Proteomes" id="UP000298460"/>
    </source>
</evidence>
<accession>A0A4Z0QY83</accession>
<dbReference type="NCBIfam" id="TIGR00072">
    <property type="entry name" value="hydrog_prot"/>
    <property type="match status" value="1"/>
</dbReference>
<dbReference type="AlphaFoldDB" id="A0A4Z0QY83"/>
<dbReference type="PRINTS" id="PR00446">
    <property type="entry name" value="HYDRGNUPTAKE"/>
</dbReference>
<reference evidence="5 6" key="1">
    <citation type="submission" date="2019-03" db="EMBL/GenBank/DDBJ databases">
        <title>Draft Genome Sequence of Desulfosporosinus fructosivorans Strain 63.6F, Isolated from Marine Sediment in the Baltic Sea.</title>
        <authorList>
            <person name="Hausmann B."/>
            <person name="Vandieken V."/>
            <person name="Pjevac P."/>
            <person name="Schreck K."/>
            <person name="Herbold C.W."/>
            <person name="Loy A."/>
        </authorList>
    </citation>
    <scope>NUCLEOTIDE SEQUENCE [LARGE SCALE GENOMIC DNA]</scope>
    <source>
        <strain evidence="5 6">63.6F</strain>
    </source>
</reference>
<evidence type="ECO:0000256" key="4">
    <source>
        <dbReference type="ARBA" id="ARBA00022801"/>
    </source>
</evidence>
<evidence type="ECO:0000256" key="2">
    <source>
        <dbReference type="ARBA" id="ARBA00022670"/>
    </source>
</evidence>
<gene>
    <name evidence="5" type="ORF">E4K67_26405</name>
</gene>
<sequence length="160" mass="17741">MKDTVIIGIGNILLQDDGVGVHVITHLENETLPSTIELVDGGTSTLDTLGYFLDYRKVIVVDCLRAGLKPGTIYKIKPEDIKNYQKEDLSIHDVQILDVVKMANMMGQYPEVVIFGIEPKTISVNLEMTDLMYAKIPEVIANIKKELLLDVKVVLGETNA</sequence>
<keyword evidence="6" id="KW-1185">Reference proteome</keyword>
<dbReference type="InterPro" id="IPR000671">
    <property type="entry name" value="Peptidase_A31"/>
</dbReference>
<dbReference type="PANTHER" id="PTHR30302:SF1">
    <property type="entry name" value="HYDROGENASE 2 MATURATION PROTEASE"/>
    <property type="match status" value="1"/>
</dbReference>
<dbReference type="Gene3D" id="3.40.50.1450">
    <property type="entry name" value="HybD-like"/>
    <property type="match status" value="1"/>
</dbReference>
<dbReference type="OrthoDB" id="9794619at2"/>
<evidence type="ECO:0000256" key="3">
    <source>
        <dbReference type="ARBA" id="ARBA00022750"/>
    </source>
</evidence>
<comment type="similarity">
    <text evidence="1">Belongs to the peptidase A31 family.</text>
</comment>
<dbReference type="SUPFAM" id="SSF53163">
    <property type="entry name" value="HybD-like"/>
    <property type="match status" value="1"/>
</dbReference>
<protein>
    <submittedName>
        <fullName evidence="5">Hydrogenase maturation protease</fullName>
    </submittedName>
</protein>
<comment type="caution">
    <text evidence="5">The sequence shown here is derived from an EMBL/GenBank/DDBJ whole genome shotgun (WGS) entry which is preliminary data.</text>
</comment>
<evidence type="ECO:0000313" key="5">
    <source>
        <dbReference type="EMBL" id="TGE35259.1"/>
    </source>
</evidence>
<dbReference type="Proteomes" id="UP000298460">
    <property type="component" value="Unassembled WGS sequence"/>
</dbReference>
<dbReference type="RefSeq" id="WP_135552241.1">
    <property type="nucleotide sequence ID" value="NZ_SPQQ01000017.1"/>
</dbReference>
<keyword evidence="3" id="KW-0064">Aspartyl protease</keyword>